<gene>
    <name evidence="1" type="ORF">SAMN04488134_10357</name>
</gene>
<dbReference type="Proteomes" id="UP000199300">
    <property type="component" value="Unassembled WGS sequence"/>
</dbReference>
<reference evidence="1 2" key="1">
    <citation type="submission" date="2016-10" db="EMBL/GenBank/DDBJ databases">
        <authorList>
            <person name="de Groot N.N."/>
        </authorList>
    </citation>
    <scope>NUCLEOTIDE SEQUENCE [LARGE SCALE GENOMIC DNA]</scope>
    <source>
        <strain evidence="1 2">CGMCC 1.10434</strain>
    </source>
</reference>
<organism evidence="1 2">
    <name type="scientific">Amphibacillus marinus</name>
    <dbReference type="NCBI Taxonomy" id="872970"/>
    <lineage>
        <taxon>Bacteria</taxon>
        <taxon>Bacillati</taxon>
        <taxon>Bacillota</taxon>
        <taxon>Bacilli</taxon>
        <taxon>Bacillales</taxon>
        <taxon>Bacillaceae</taxon>
        <taxon>Amphibacillus</taxon>
    </lineage>
</organism>
<protein>
    <submittedName>
        <fullName evidence="1">Uncharacterized protein</fullName>
    </submittedName>
</protein>
<dbReference type="STRING" id="872970.SAMN04488134_10357"/>
<dbReference type="AlphaFoldDB" id="A0A1H8L2A0"/>
<keyword evidence="2" id="KW-1185">Reference proteome</keyword>
<dbReference type="EMBL" id="FODJ01000003">
    <property type="protein sequence ID" value="SEN99320.1"/>
    <property type="molecule type" value="Genomic_DNA"/>
</dbReference>
<evidence type="ECO:0000313" key="1">
    <source>
        <dbReference type="EMBL" id="SEN99320.1"/>
    </source>
</evidence>
<sequence>MTNKRKFSLGLFVLCLVTIYLSTQKSVEEVLHDYHNDPINILHEDDQNGYAFVLYEQTNEQEYLLSAVLERSLFGYRVLSNGVAQKAEQLGYTSFYYPDAIGLKESVLFGVIHEDGIKK</sequence>
<name>A0A1H8L2A0_9BACI</name>
<accession>A0A1H8L2A0</accession>
<dbReference type="RefSeq" id="WP_091495810.1">
    <property type="nucleotide sequence ID" value="NZ_FODJ01000003.1"/>
</dbReference>
<proteinExistence type="predicted"/>
<evidence type="ECO:0000313" key="2">
    <source>
        <dbReference type="Proteomes" id="UP000199300"/>
    </source>
</evidence>